<dbReference type="PANTHER" id="PTHR42907">
    <property type="entry name" value="FMN-LINKED OXIDOREDUCTASES SUPERFAMILY PROTEIN"/>
    <property type="match status" value="1"/>
</dbReference>
<dbReference type="Gene3D" id="3.20.20.70">
    <property type="entry name" value="Aldolase class I"/>
    <property type="match status" value="1"/>
</dbReference>
<name>A0ABT1L623_9GAMM</name>
<sequence length="312" mass="35022">MYQYQIAPMMGWTDRHFRYLMRLLGGDSFLLFTEMVTINALAYGDAHRYLDKADAEGDVILQIGGSDLQRVAEAIQKAEPYGYAGYNLNVGCPSDRVQNAKIGACLMAEGKLVSQVLSVMKDHTDKPVSIKTRVGIDGVDSYDYFRNFVDEVLASGCHEWIIHARDAWLKGLSPRQNRSIPPLRYEYVFRLKQELPHLHIALNGGIRDIDTANDALTQVDAVMLGRAAYQDPRFIHQLGHSNKDYDDVLKEYISYLKANLEHFPVRKIIAPLVIALMGYHGAKKDRARLAACKTASEVLVVLDSLHLLAEGV</sequence>
<comment type="caution">
    <text evidence="10">The sequence shown here is derived from an EMBL/GenBank/DDBJ whole genome shotgun (WGS) entry which is preliminary data.</text>
</comment>
<evidence type="ECO:0000256" key="3">
    <source>
        <dbReference type="ARBA" id="ARBA00022643"/>
    </source>
</evidence>
<evidence type="ECO:0000259" key="9">
    <source>
        <dbReference type="Pfam" id="PF01207"/>
    </source>
</evidence>
<reference evidence="10 11" key="1">
    <citation type="journal article" date="2022" name="Nat. Microbiol.">
        <title>The microbiome of a bacterivorous marine choanoflagellate contains a resource-demanding obligate bacterial associate.</title>
        <authorList>
            <person name="Needham D.M."/>
            <person name="Poirier C."/>
            <person name="Bachy C."/>
            <person name="George E.E."/>
            <person name="Wilken S."/>
            <person name="Yung C.C.M."/>
            <person name="Limardo A.J."/>
            <person name="Morando M."/>
            <person name="Sudek L."/>
            <person name="Malmstrom R.R."/>
            <person name="Keeling P.J."/>
            <person name="Santoro A.E."/>
            <person name="Worden A.Z."/>
        </authorList>
    </citation>
    <scope>NUCLEOTIDE SEQUENCE [LARGE SCALE GENOMIC DNA]</scope>
    <source>
        <strain evidence="10 11">Comchoano-2</strain>
    </source>
</reference>
<dbReference type="CDD" id="cd02801">
    <property type="entry name" value="DUS_like_FMN"/>
    <property type="match status" value="1"/>
</dbReference>
<organism evidence="10 11">
    <name type="scientific">Candidatus Synchoanobacter obligatus</name>
    <dbReference type="NCBI Taxonomy" id="2919597"/>
    <lineage>
        <taxon>Bacteria</taxon>
        <taxon>Pseudomonadati</taxon>
        <taxon>Pseudomonadota</taxon>
        <taxon>Gammaproteobacteria</taxon>
        <taxon>Candidatus Comchoanobacterales</taxon>
        <taxon>Candidatus Comchoanobacteraceae</taxon>
        <taxon>Candidatus Synchoanobacter</taxon>
    </lineage>
</organism>
<proteinExistence type="inferred from homology"/>
<evidence type="ECO:0000256" key="7">
    <source>
        <dbReference type="ARBA" id="ARBA00023002"/>
    </source>
</evidence>
<dbReference type="SUPFAM" id="SSF51395">
    <property type="entry name" value="FMN-linked oxidoreductases"/>
    <property type="match status" value="1"/>
</dbReference>
<dbReference type="RefSeq" id="WP_258569722.1">
    <property type="nucleotide sequence ID" value="NZ_JAKUDN010000002.1"/>
</dbReference>
<protein>
    <recommendedName>
        <fullName evidence="8">tRNA-dihydrouridine synthase</fullName>
        <ecNumber evidence="8">1.3.1.-</ecNumber>
    </recommendedName>
</protein>
<keyword evidence="2 8" id="KW-0285">Flavoprotein</keyword>
<dbReference type="InterPro" id="IPR035587">
    <property type="entry name" value="DUS-like_FMN-bd"/>
</dbReference>
<gene>
    <name evidence="10" type="primary">dusA</name>
    <name evidence="10" type="ORF">MKS91_04880</name>
</gene>
<dbReference type="InterPro" id="IPR001269">
    <property type="entry name" value="DUS_fam"/>
</dbReference>
<keyword evidence="11" id="KW-1185">Reference proteome</keyword>
<evidence type="ECO:0000313" key="10">
    <source>
        <dbReference type="EMBL" id="MCP8352617.1"/>
    </source>
</evidence>
<comment type="cofactor">
    <cofactor evidence="8">
        <name>FMN</name>
        <dbReference type="ChEBI" id="CHEBI:58210"/>
    </cofactor>
</comment>
<keyword evidence="7 8" id="KW-0560">Oxidoreductase</keyword>
<dbReference type="InterPro" id="IPR013785">
    <property type="entry name" value="Aldolase_TIM"/>
</dbReference>
<evidence type="ECO:0000256" key="2">
    <source>
        <dbReference type="ARBA" id="ARBA00022630"/>
    </source>
</evidence>
<dbReference type="PANTHER" id="PTHR42907:SF1">
    <property type="entry name" value="FMN-LINKED OXIDOREDUCTASES SUPERFAMILY PROTEIN"/>
    <property type="match status" value="1"/>
</dbReference>
<accession>A0ABT1L623</accession>
<keyword evidence="3 8" id="KW-0288">FMN</keyword>
<comment type="similarity">
    <text evidence="8">Belongs to the dus family.</text>
</comment>
<dbReference type="GO" id="GO:0102264">
    <property type="term" value="F:tRNA-dihydrouridine20 synthase activity"/>
    <property type="evidence" value="ECO:0007669"/>
    <property type="project" value="UniProtKB-EC"/>
</dbReference>
<evidence type="ECO:0000256" key="5">
    <source>
        <dbReference type="ARBA" id="ARBA00022857"/>
    </source>
</evidence>
<keyword evidence="5" id="KW-0521">NADP</keyword>
<dbReference type="EC" id="1.3.1.-" evidence="8"/>
<keyword evidence="4 8" id="KW-0819">tRNA processing</keyword>
<dbReference type="Proteomes" id="UP001320768">
    <property type="component" value="Unassembled WGS sequence"/>
</dbReference>
<dbReference type="InterPro" id="IPR004653">
    <property type="entry name" value="DusA"/>
</dbReference>
<evidence type="ECO:0000256" key="4">
    <source>
        <dbReference type="ARBA" id="ARBA00022694"/>
    </source>
</evidence>
<keyword evidence="6" id="KW-0694">RNA-binding</keyword>
<dbReference type="Pfam" id="PF01207">
    <property type="entry name" value="Dus"/>
    <property type="match status" value="1"/>
</dbReference>
<feature type="domain" description="DUS-like FMN-binding" evidence="9">
    <location>
        <begin position="6"/>
        <end position="256"/>
    </location>
</feature>
<dbReference type="NCBIfam" id="NF008774">
    <property type="entry name" value="PRK11815.1"/>
    <property type="match status" value="1"/>
</dbReference>
<evidence type="ECO:0000256" key="8">
    <source>
        <dbReference type="PIRNR" id="PIRNR006621"/>
    </source>
</evidence>
<comment type="function">
    <text evidence="8">Catalyzes the synthesis of 5,6-dihydrouridine (D), a modified base found in the D-loop of most tRNAs, via the reduction of the C5-C6 double bond in target uridines.</text>
</comment>
<dbReference type="PIRSF" id="PIRSF006621">
    <property type="entry name" value="Dus"/>
    <property type="match status" value="1"/>
</dbReference>
<evidence type="ECO:0000256" key="1">
    <source>
        <dbReference type="ARBA" id="ARBA00022555"/>
    </source>
</evidence>
<evidence type="ECO:0000313" key="11">
    <source>
        <dbReference type="Proteomes" id="UP001320768"/>
    </source>
</evidence>
<evidence type="ECO:0000256" key="6">
    <source>
        <dbReference type="ARBA" id="ARBA00022884"/>
    </source>
</evidence>
<dbReference type="EMBL" id="JAKUDN010000002">
    <property type="protein sequence ID" value="MCP8352617.1"/>
    <property type="molecule type" value="Genomic_DNA"/>
</dbReference>
<keyword evidence="1" id="KW-0820">tRNA-binding</keyword>